<dbReference type="GO" id="GO:0000976">
    <property type="term" value="F:transcription cis-regulatory region binding"/>
    <property type="evidence" value="ECO:0007669"/>
    <property type="project" value="TreeGrafter"/>
</dbReference>
<feature type="DNA-binding region" description="H-T-H motif" evidence="4">
    <location>
        <begin position="53"/>
        <end position="72"/>
    </location>
</feature>
<accession>A0A7S7NQN7</accession>
<protein>
    <submittedName>
        <fullName evidence="6">TetR/AcrR family transcriptional regulator</fullName>
    </submittedName>
</protein>
<dbReference type="KEGG" id="pfer:IRI77_35690"/>
<dbReference type="RefSeq" id="WP_194449685.1">
    <property type="nucleotide sequence ID" value="NZ_CP063849.1"/>
</dbReference>
<sequence length="213" mass="23546">MPDTPIPCQFTSSVPEPPLARRRSRRLTGAIRREQVLRIAAGLFTSTGLHGTTTQALADAAGVSEPVLYLHFHSKESLFREAVEFNIQKRLRTLEDRLAVIDAADRRSGIERMAEATVLVCVCGPAHAALLNWALLESPSYAISLYRGEMSAVEEMWSRGLRRWRGVRMAGEFVPRAVEMCLAYGLWLAACGHTAESAAPLARRFTIGLAARR</sequence>
<name>A0A7S7NQN7_PALFE</name>
<dbReference type="PROSITE" id="PS50977">
    <property type="entry name" value="HTH_TETR_2"/>
    <property type="match status" value="1"/>
</dbReference>
<dbReference type="PROSITE" id="PS01081">
    <property type="entry name" value="HTH_TETR_1"/>
    <property type="match status" value="1"/>
</dbReference>
<dbReference type="EMBL" id="CP063849">
    <property type="protein sequence ID" value="QOY88022.1"/>
    <property type="molecule type" value="Genomic_DNA"/>
</dbReference>
<reference evidence="6 7" key="1">
    <citation type="submission" date="2020-10" db="EMBL/GenBank/DDBJ databases">
        <title>Complete genome sequence of Paludibaculum fermentans P105T, a facultatively anaerobic acidobacterium capable of dissimilatory Fe(III) reduction.</title>
        <authorList>
            <person name="Dedysh S.N."/>
            <person name="Beletsky A.V."/>
            <person name="Kulichevskaya I.S."/>
            <person name="Mardanov A.V."/>
            <person name="Ravin N.V."/>
        </authorList>
    </citation>
    <scope>NUCLEOTIDE SEQUENCE [LARGE SCALE GENOMIC DNA]</scope>
    <source>
        <strain evidence="6 7">P105</strain>
    </source>
</reference>
<evidence type="ECO:0000256" key="3">
    <source>
        <dbReference type="ARBA" id="ARBA00023163"/>
    </source>
</evidence>
<dbReference type="PANTHER" id="PTHR30055">
    <property type="entry name" value="HTH-TYPE TRANSCRIPTIONAL REGULATOR RUTR"/>
    <property type="match status" value="1"/>
</dbReference>
<dbReference type="InterPro" id="IPR050109">
    <property type="entry name" value="HTH-type_TetR-like_transc_reg"/>
</dbReference>
<keyword evidence="2 4" id="KW-0238">DNA-binding</keyword>
<evidence type="ECO:0000256" key="1">
    <source>
        <dbReference type="ARBA" id="ARBA00023015"/>
    </source>
</evidence>
<dbReference type="InterPro" id="IPR001647">
    <property type="entry name" value="HTH_TetR"/>
</dbReference>
<evidence type="ECO:0000313" key="6">
    <source>
        <dbReference type="EMBL" id="QOY88022.1"/>
    </source>
</evidence>
<organism evidence="6 7">
    <name type="scientific">Paludibaculum fermentans</name>
    <dbReference type="NCBI Taxonomy" id="1473598"/>
    <lineage>
        <taxon>Bacteria</taxon>
        <taxon>Pseudomonadati</taxon>
        <taxon>Acidobacteriota</taxon>
        <taxon>Terriglobia</taxon>
        <taxon>Bryobacterales</taxon>
        <taxon>Bryobacteraceae</taxon>
        <taxon>Paludibaculum</taxon>
    </lineage>
</organism>
<dbReference type="Proteomes" id="UP000593892">
    <property type="component" value="Chromosome"/>
</dbReference>
<dbReference type="Pfam" id="PF00440">
    <property type="entry name" value="TetR_N"/>
    <property type="match status" value="1"/>
</dbReference>
<evidence type="ECO:0000256" key="2">
    <source>
        <dbReference type="ARBA" id="ARBA00023125"/>
    </source>
</evidence>
<keyword evidence="1" id="KW-0805">Transcription regulation</keyword>
<evidence type="ECO:0000259" key="5">
    <source>
        <dbReference type="PROSITE" id="PS50977"/>
    </source>
</evidence>
<dbReference type="SUPFAM" id="SSF46689">
    <property type="entry name" value="Homeodomain-like"/>
    <property type="match status" value="1"/>
</dbReference>
<dbReference type="InterPro" id="IPR009057">
    <property type="entry name" value="Homeodomain-like_sf"/>
</dbReference>
<feature type="domain" description="HTH tetR-type" evidence="5">
    <location>
        <begin position="30"/>
        <end position="90"/>
    </location>
</feature>
<dbReference type="Gene3D" id="1.10.357.10">
    <property type="entry name" value="Tetracycline Repressor, domain 2"/>
    <property type="match status" value="1"/>
</dbReference>
<dbReference type="InterPro" id="IPR023772">
    <property type="entry name" value="DNA-bd_HTH_TetR-type_CS"/>
</dbReference>
<keyword evidence="3" id="KW-0804">Transcription</keyword>
<keyword evidence="7" id="KW-1185">Reference proteome</keyword>
<evidence type="ECO:0000313" key="7">
    <source>
        <dbReference type="Proteomes" id="UP000593892"/>
    </source>
</evidence>
<evidence type="ECO:0000256" key="4">
    <source>
        <dbReference type="PROSITE-ProRule" id="PRU00335"/>
    </source>
</evidence>
<dbReference type="PANTHER" id="PTHR30055:SF234">
    <property type="entry name" value="HTH-TYPE TRANSCRIPTIONAL REGULATOR BETI"/>
    <property type="match status" value="1"/>
</dbReference>
<dbReference type="GO" id="GO:0003700">
    <property type="term" value="F:DNA-binding transcription factor activity"/>
    <property type="evidence" value="ECO:0007669"/>
    <property type="project" value="TreeGrafter"/>
</dbReference>
<proteinExistence type="predicted"/>
<dbReference type="AlphaFoldDB" id="A0A7S7NQN7"/>
<gene>
    <name evidence="6" type="ORF">IRI77_35690</name>
</gene>
<dbReference type="PRINTS" id="PR00455">
    <property type="entry name" value="HTHTETR"/>
</dbReference>